<evidence type="ECO:0000259" key="2">
    <source>
        <dbReference type="Pfam" id="PF07883"/>
    </source>
</evidence>
<dbReference type="InParanoid" id="A0A409XBS0"/>
<evidence type="ECO:0000313" key="4">
    <source>
        <dbReference type="Proteomes" id="UP000283269"/>
    </source>
</evidence>
<protein>
    <recommendedName>
        <fullName evidence="2">Cupin type-2 domain-containing protein</fullName>
    </recommendedName>
</protein>
<dbReference type="InterPro" id="IPR013096">
    <property type="entry name" value="Cupin_2"/>
</dbReference>
<dbReference type="OrthoDB" id="2983976at2759"/>
<dbReference type="InterPro" id="IPR011051">
    <property type="entry name" value="RmlC_Cupin_sf"/>
</dbReference>
<dbReference type="CDD" id="cd02231">
    <property type="entry name" value="cupin_BLL6423-like"/>
    <property type="match status" value="1"/>
</dbReference>
<sequence length="184" mass="20146">MSTERRPVPEKPQKLLKNITRIVSGVGNNENTTTIDSIPFHDTGLWGATTALLWRTSETPSKDSNTKSEFDGARRPGDRFGGFVSSNGTNFIVQDLAPGAEVPLHRSDTIDYIIMISGEIISISPGKEEDFRLKAGDILVRKANAHGYKNPGPEWARYAVVILDAEPVVVDGKVLPEETPQFNA</sequence>
<dbReference type="Proteomes" id="UP000283269">
    <property type="component" value="Unassembled WGS sequence"/>
</dbReference>
<dbReference type="InterPro" id="IPR014710">
    <property type="entry name" value="RmlC-like_jellyroll"/>
</dbReference>
<dbReference type="Pfam" id="PF07883">
    <property type="entry name" value="Cupin_2"/>
    <property type="match status" value="1"/>
</dbReference>
<proteinExistence type="predicted"/>
<dbReference type="SUPFAM" id="SSF51182">
    <property type="entry name" value="RmlC-like cupins"/>
    <property type="match status" value="1"/>
</dbReference>
<name>A0A409XBS0_PSICY</name>
<comment type="caution">
    <text evidence="3">The sequence shown here is derived from an EMBL/GenBank/DDBJ whole genome shotgun (WGS) entry which is preliminary data.</text>
</comment>
<dbReference type="InterPro" id="IPR047142">
    <property type="entry name" value="OryJ/VirC-like"/>
</dbReference>
<dbReference type="PANTHER" id="PTHR36156">
    <property type="entry name" value="SLR2101 PROTEIN"/>
    <property type="match status" value="1"/>
</dbReference>
<organism evidence="3 4">
    <name type="scientific">Psilocybe cyanescens</name>
    <dbReference type="NCBI Taxonomy" id="93625"/>
    <lineage>
        <taxon>Eukaryota</taxon>
        <taxon>Fungi</taxon>
        <taxon>Dikarya</taxon>
        <taxon>Basidiomycota</taxon>
        <taxon>Agaricomycotina</taxon>
        <taxon>Agaricomycetes</taxon>
        <taxon>Agaricomycetidae</taxon>
        <taxon>Agaricales</taxon>
        <taxon>Agaricineae</taxon>
        <taxon>Strophariaceae</taxon>
        <taxon>Psilocybe</taxon>
    </lineage>
</organism>
<dbReference type="PANTHER" id="PTHR36156:SF2">
    <property type="entry name" value="CUPIN TYPE-2 DOMAIN-CONTAINING PROTEIN"/>
    <property type="match status" value="1"/>
</dbReference>
<feature type="domain" description="Cupin type-2" evidence="2">
    <location>
        <begin position="93"/>
        <end position="161"/>
    </location>
</feature>
<accession>A0A409XBS0</accession>
<dbReference type="Gene3D" id="2.60.120.10">
    <property type="entry name" value="Jelly Rolls"/>
    <property type="match status" value="1"/>
</dbReference>
<feature type="region of interest" description="Disordered" evidence="1">
    <location>
        <begin position="56"/>
        <end position="76"/>
    </location>
</feature>
<gene>
    <name evidence="3" type="ORF">CVT25_005187</name>
</gene>
<dbReference type="EMBL" id="NHYD01002137">
    <property type="protein sequence ID" value="PPQ88222.1"/>
    <property type="molecule type" value="Genomic_DNA"/>
</dbReference>
<evidence type="ECO:0000256" key="1">
    <source>
        <dbReference type="SAM" id="MobiDB-lite"/>
    </source>
</evidence>
<keyword evidence="4" id="KW-1185">Reference proteome</keyword>
<reference evidence="3 4" key="1">
    <citation type="journal article" date="2018" name="Evol. Lett.">
        <title>Horizontal gene cluster transfer increased hallucinogenic mushroom diversity.</title>
        <authorList>
            <person name="Reynolds H.T."/>
            <person name="Vijayakumar V."/>
            <person name="Gluck-Thaler E."/>
            <person name="Korotkin H.B."/>
            <person name="Matheny P.B."/>
            <person name="Slot J.C."/>
        </authorList>
    </citation>
    <scope>NUCLEOTIDE SEQUENCE [LARGE SCALE GENOMIC DNA]</scope>
    <source>
        <strain evidence="3 4">2631</strain>
    </source>
</reference>
<dbReference type="AlphaFoldDB" id="A0A409XBS0"/>
<evidence type="ECO:0000313" key="3">
    <source>
        <dbReference type="EMBL" id="PPQ88222.1"/>
    </source>
</evidence>
<dbReference type="STRING" id="93625.A0A409XBS0"/>
<feature type="compositionally biased region" description="Basic and acidic residues" evidence="1">
    <location>
        <begin position="60"/>
        <end position="76"/>
    </location>
</feature>